<feature type="domain" description="NXPE C-terminal" evidence="3">
    <location>
        <begin position="354"/>
        <end position="570"/>
    </location>
</feature>
<dbReference type="GeneTree" id="ENSGT00950000182866"/>
<protein>
    <submittedName>
        <fullName evidence="4">Neurexophilin and PC-esterase domain family member 3</fullName>
    </submittedName>
</protein>
<organism evidence="4 5">
    <name type="scientific">Leptobrachium leishanense</name>
    <name type="common">Leishan spiny toad</name>
    <dbReference type="NCBI Taxonomy" id="445787"/>
    <lineage>
        <taxon>Eukaryota</taxon>
        <taxon>Metazoa</taxon>
        <taxon>Chordata</taxon>
        <taxon>Craniata</taxon>
        <taxon>Vertebrata</taxon>
        <taxon>Euteleostomi</taxon>
        <taxon>Amphibia</taxon>
        <taxon>Batrachia</taxon>
        <taxon>Anura</taxon>
        <taxon>Pelobatoidea</taxon>
        <taxon>Megophryidae</taxon>
        <taxon>Leptobrachium</taxon>
    </lineage>
</organism>
<dbReference type="InterPro" id="IPR013783">
    <property type="entry name" value="Ig-like_fold"/>
</dbReference>
<dbReference type="Pfam" id="PF06312">
    <property type="entry name" value="Neurexophilin"/>
    <property type="match status" value="1"/>
</dbReference>
<feature type="transmembrane region" description="Helical" evidence="2">
    <location>
        <begin position="23"/>
        <end position="42"/>
    </location>
</feature>
<dbReference type="AlphaFoldDB" id="A0A8C5LUR6"/>
<dbReference type="OrthoDB" id="5950832at2759"/>
<keyword evidence="2" id="KW-0812">Transmembrane</keyword>
<reference evidence="4" key="2">
    <citation type="submission" date="2025-09" db="UniProtKB">
        <authorList>
            <consortium name="Ensembl"/>
        </authorList>
    </citation>
    <scope>IDENTIFICATION</scope>
</reference>
<dbReference type="SUPFAM" id="SSF81296">
    <property type="entry name" value="E set domains"/>
    <property type="match status" value="1"/>
</dbReference>
<dbReference type="Pfam" id="PF24536">
    <property type="entry name" value="NXPE4_C"/>
    <property type="match status" value="1"/>
</dbReference>
<dbReference type="Ensembl" id="ENSLLET00000003674.1">
    <property type="protein sequence ID" value="ENSLLEP00000003509.1"/>
    <property type="gene ID" value="ENSLLEG00000002257.1"/>
</dbReference>
<evidence type="ECO:0000313" key="4">
    <source>
        <dbReference type="Ensembl" id="ENSLLEP00000003509.1"/>
    </source>
</evidence>
<evidence type="ECO:0000256" key="2">
    <source>
        <dbReference type="SAM" id="Phobius"/>
    </source>
</evidence>
<keyword evidence="5" id="KW-1185">Reference proteome</keyword>
<dbReference type="Gene3D" id="2.60.40.10">
    <property type="entry name" value="Immunoglobulins"/>
    <property type="match status" value="1"/>
</dbReference>
<evidence type="ECO:0000259" key="3">
    <source>
        <dbReference type="Pfam" id="PF24536"/>
    </source>
</evidence>
<keyword evidence="2" id="KW-1133">Transmembrane helix</keyword>
<dbReference type="InterPro" id="IPR026845">
    <property type="entry name" value="NXPH/NXPE"/>
</dbReference>
<dbReference type="Proteomes" id="UP000694569">
    <property type="component" value="Unplaced"/>
</dbReference>
<dbReference type="PANTHER" id="PTHR16165:SF9">
    <property type="entry name" value="NXPE FAMILY MEMBER 3"/>
    <property type="match status" value="1"/>
</dbReference>
<name>A0A8C5LUR6_9ANUR</name>
<comment type="similarity">
    <text evidence="1">Belongs to the NXPE family.</text>
</comment>
<sequence length="572" mass="65483">MCHVLPYGYCGHGSDRWKMWCSFFRLQIFFVILTVLVVVVLFNNINLVEQLNHETDLYLSPIEDKDEAIQPLSPGNMATFCDYQNQALSKAERMEQESLLNSVKWLGPPHDNMPFLRSTDAAHSHFVILHSQNLFTVGDVMEVLVRMRDYEENPKRYGGDYLQARIHSPSLKAGAVGKLVDHQNGIYSIYFTLLWPGKITVSVTLVHPSEGIQVLKRLREEKPDRVYFKSLFRSGDTAETKMCNVCLPKTQPVCNYTDPKTGEPWFCYMPKKLPCSSRINHAKGGYLKNLVTYDEKLLFQSGVNIKIPILPSGPDTVTVHHLQMKDKYMVNDLRFLPSGYYYQDHWISGRPYVRQFTQPSEITDCLQGKVVHLFGDSTIRQWFEYLTAFVPDFKPFNLGSPKNVGPFLSVDVEHNIMLKFRCHGPPIRFSTVSSYELRYIANELDGIVGGQNTVVAITIWSHFSTFPVEVYIRRLRNIRAAVLRLLNRSPDTAIVIRSANVQQLGPEVSLFNSDWFSLQLDTVMRSMFAGINILIVDAWEMSLAHYLPHALHPEPVIVKSQIDEFLSYVCPS</sequence>
<evidence type="ECO:0000313" key="5">
    <source>
        <dbReference type="Proteomes" id="UP000694569"/>
    </source>
</evidence>
<gene>
    <name evidence="4" type="primary">NXPE3</name>
</gene>
<dbReference type="InterPro" id="IPR057106">
    <property type="entry name" value="NXPE4_C"/>
</dbReference>
<proteinExistence type="inferred from homology"/>
<keyword evidence="2" id="KW-0472">Membrane</keyword>
<reference evidence="4" key="1">
    <citation type="submission" date="2025-08" db="UniProtKB">
        <authorList>
            <consortium name="Ensembl"/>
        </authorList>
    </citation>
    <scope>IDENTIFICATION</scope>
</reference>
<accession>A0A8C5LUR6</accession>
<dbReference type="InterPro" id="IPR014756">
    <property type="entry name" value="Ig_E-set"/>
</dbReference>
<dbReference type="PANTHER" id="PTHR16165">
    <property type="entry name" value="NXPE FAMILY MEMBER"/>
    <property type="match status" value="1"/>
</dbReference>
<evidence type="ECO:0000256" key="1">
    <source>
        <dbReference type="ARBA" id="ARBA00005431"/>
    </source>
</evidence>